<sequence>KDDTLDEYFSAKPLEQPAISPGAKETLREEFRNSNPRFSGACDAIIVSSESPKTRDAAAGSTSPLFVEHSHEDMIATVVSDSPLSADTWSSGNQGLPTMDCMEHSHPSFTSQTPAQTRALGRAGEVSQRHTEHFFPSHIKDAFLSDEQPAAPKLSLPPETKPCSPKHLIPENIWRREVEDDSPPAILHRIVTLLHRSLKPREEVVRDIAVDYRENATRLLDNLGARHNQERAEATSTLRKAFRAAFSIYSSAAQEMVGFVNSLRDMDVNQRAEPTRRPALADKLDAVVRLCQTKLNDYTQNVPAGNDGASDSNDNLNSFAKIYRHRLTESIGKHQDTVLETSDKISLQIIEFIQQCLVTGKPKEGGCIEARKPSRSARDADEALEVLLDRIIGTLQETNDDAVFSQAVCESRIAVNSENSDLEFLG</sequence>
<name>A0AAN7CYY7_9PEZI</name>
<organism evidence="2 3">
    <name type="scientific">Corynascus novoguineensis</name>
    <dbReference type="NCBI Taxonomy" id="1126955"/>
    <lineage>
        <taxon>Eukaryota</taxon>
        <taxon>Fungi</taxon>
        <taxon>Dikarya</taxon>
        <taxon>Ascomycota</taxon>
        <taxon>Pezizomycotina</taxon>
        <taxon>Sordariomycetes</taxon>
        <taxon>Sordariomycetidae</taxon>
        <taxon>Sordariales</taxon>
        <taxon>Chaetomiaceae</taxon>
        <taxon>Corynascus</taxon>
    </lineage>
</organism>
<protein>
    <submittedName>
        <fullName evidence="2">Uncharacterized protein</fullName>
    </submittedName>
</protein>
<accession>A0AAN7CYY7</accession>
<feature type="region of interest" description="Disordered" evidence="1">
    <location>
        <begin position="1"/>
        <end position="23"/>
    </location>
</feature>
<gene>
    <name evidence="2" type="ORF">C7999DRAFT_12718</name>
</gene>
<evidence type="ECO:0000313" key="2">
    <source>
        <dbReference type="EMBL" id="KAK4249503.1"/>
    </source>
</evidence>
<evidence type="ECO:0000256" key="1">
    <source>
        <dbReference type="SAM" id="MobiDB-lite"/>
    </source>
</evidence>
<evidence type="ECO:0000313" key="3">
    <source>
        <dbReference type="Proteomes" id="UP001303647"/>
    </source>
</evidence>
<comment type="caution">
    <text evidence="2">The sequence shown here is derived from an EMBL/GenBank/DDBJ whole genome shotgun (WGS) entry which is preliminary data.</text>
</comment>
<reference evidence="2" key="1">
    <citation type="journal article" date="2023" name="Mol. Phylogenet. Evol.">
        <title>Genome-scale phylogeny and comparative genomics of the fungal order Sordariales.</title>
        <authorList>
            <person name="Hensen N."/>
            <person name="Bonometti L."/>
            <person name="Westerberg I."/>
            <person name="Brannstrom I.O."/>
            <person name="Guillou S."/>
            <person name="Cros-Aarteil S."/>
            <person name="Calhoun S."/>
            <person name="Haridas S."/>
            <person name="Kuo A."/>
            <person name="Mondo S."/>
            <person name="Pangilinan J."/>
            <person name="Riley R."/>
            <person name="LaButti K."/>
            <person name="Andreopoulos B."/>
            <person name="Lipzen A."/>
            <person name="Chen C."/>
            <person name="Yan M."/>
            <person name="Daum C."/>
            <person name="Ng V."/>
            <person name="Clum A."/>
            <person name="Steindorff A."/>
            <person name="Ohm R.A."/>
            <person name="Martin F."/>
            <person name="Silar P."/>
            <person name="Natvig D.O."/>
            <person name="Lalanne C."/>
            <person name="Gautier V."/>
            <person name="Ament-Velasquez S.L."/>
            <person name="Kruys A."/>
            <person name="Hutchinson M.I."/>
            <person name="Powell A.J."/>
            <person name="Barry K."/>
            <person name="Miller A.N."/>
            <person name="Grigoriev I.V."/>
            <person name="Debuchy R."/>
            <person name="Gladieux P."/>
            <person name="Hiltunen Thoren M."/>
            <person name="Johannesson H."/>
        </authorList>
    </citation>
    <scope>NUCLEOTIDE SEQUENCE</scope>
    <source>
        <strain evidence="2">CBS 359.72</strain>
    </source>
</reference>
<proteinExistence type="predicted"/>
<reference evidence="2" key="2">
    <citation type="submission" date="2023-05" db="EMBL/GenBank/DDBJ databases">
        <authorList>
            <consortium name="Lawrence Berkeley National Laboratory"/>
            <person name="Steindorff A."/>
            <person name="Hensen N."/>
            <person name="Bonometti L."/>
            <person name="Westerberg I."/>
            <person name="Brannstrom I.O."/>
            <person name="Guillou S."/>
            <person name="Cros-Aarteil S."/>
            <person name="Calhoun S."/>
            <person name="Haridas S."/>
            <person name="Kuo A."/>
            <person name="Mondo S."/>
            <person name="Pangilinan J."/>
            <person name="Riley R."/>
            <person name="Labutti K."/>
            <person name="Andreopoulos B."/>
            <person name="Lipzen A."/>
            <person name="Chen C."/>
            <person name="Yanf M."/>
            <person name="Daum C."/>
            <person name="Ng V."/>
            <person name="Clum A."/>
            <person name="Ohm R."/>
            <person name="Martin F."/>
            <person name="Silar P."/>
            <person name="Natvig D."/>
            <person name="Lalanne C."/>
            <person name="Gautier V."/>
            <person name="Ament-Velasquez S.L."/>
            <person name="Kruys A."/>
            <person name="Hutchinson M.I."/>
            <person name="Powell A.J."/>
            <person name="Barry K."/>
            <person name="Miller A.N."/>
            <person name="Grigoriev I.V."/>
            <person name="Debuchy R."/>
            <person name="Gladieux P."/>
            <person name="Thoren M.H."/>
            <person name="Johannesson H."/>
        </authorList>
    </citation>
    <scope>NUCLEOTIDE SEQUENCE</scope>
    <source>
        <strain evidence="2">CBS 359.72</strain>
    </source>
</reference>
<feature type="non-terminal residue" evidence="2">
    <location>
        <position position="1"/>
    </location>
</feature>
<dbReference type="Proteomes" id="UP001303647">
    <property type="component" value="Unassembled WGS sequence"/>
</dbReference>
<keyword evidence="3" id="KW-1185">Reference proteome</keyword>
<dbReference type="AlphaFoldDB" id="A0AAN7CYY7"/>
<dbReference type="EMBL" id="MU857623">
    <property type="protein sequence ID" value="KAK4249503.1"/>
    <property type="molecule type" value="Genomic_DNA"/>
</dbReference>